<sequence length="202" mass="22172">MVMIRPRTGDFLYTPDEIIVMLEDIRSFKEAGVDGLVFGALTKDGRVDIRTTSRLANEARPLQVCFHRAFDMTRNPLEALQDLQSIEGITRILTSGHGKTAPSSLPVLISLLRGSCSENHPPLTILPGSGINPNTVGSLVKALTPHGLREIHLSAGGWVPGEMEYKKDGMGMGIGGEGEWGIWRTSEEAVRWVRRIVDETIQ</sequence>
<dbReference type="SUPFAM" id="SSF110395">
    <property type="entry name" value="CutC-like"/>
    <property type="match status" value="1"/>
</dbReference>
<keyword evidence="4" id="KW-1185">Reference proteome</keyword>
<dbReference type="InterPro" id="IPR005627">
    <property type="entry name" value="CutC-like"/>
</dbReference>
<evidence type="ECO:0000313" key="3">
    <source>
        <dbReference type="EMBL" id="PSS36805.1"/>
    </source>
</evidence>
<dbReference type="PANTHER" id="PTHR12598">
    <property type="entry name" value="COPPER HOMEOSTASIS PROTEIN CUTC"/>
    <property type="match status" value="1"/>
</dbReference>
<dbReference type="Pfam" id="PF03932">
    <property type="entry name" value="CutC"/>
    <property type="match status" value="1"/>
</dbReference>
<name>A0A2R6S3H5_9APHY</name>
<proteinExistence type="inferred from homology"/>
<accession>A0A2R6S3H5</accession>
<evidence type="ECO:0000256" key="1">
    <source>
        <dbReference type="ARBA" id="ARBA00007768"/>
    </source>
</evidence>
<evidence type="ECO:0000256" key="2">
    <source>
        <dbReference type="ARBA" id="ARBA00019014"/>
    </source>
</evidence>
<protein>
    <recommendedName>
        <fullName evidence="2">Copper homeostasis protein cutC homolog</fullName>
    </recommendedName>
</protein>
<dbReference type="EMBL" id="MLYV02000107">
    <property type="protein sequence ID" value="PSS36805.1"/>
    <property type="molecule type" value="Genomic_DNA"/>
</dbReference>
<comment type="caution">
    <text evidence="3">The sequence shown here is derived from an EMBL/GenBank/DDBJ whole genome shotgun (WGS) entry which is preliminary data.</text>
</comment>
<dbReference type="InterPro" id="IPR036822">
    <property type="entry name" value="CutC-like_dom_sf"/>
</dbReference>
<dbReference type="PANTHER" id="PTHR12598:SF0">
    <property type="entry name" value="COPPER HOMEOSTASIS PROTEIN CUTC HOMOLOG"/>
    <property type="match status" value="1"/>
</dbReference>
<gene>
    <name evidence="3" type="ORF">PHLCEN_2v1349</name>
</gene>
<reference evidence="3 4" key="1">
    <citation type="submission" date="2018-02" db="EMBL/GenBank/DDBJ databases">
        <title>Genome sequence of the basidiomycete white-rot fungus Phlebia centrifuga.</title>
        <authorList>
            <person name="Granchi Z."/>
            <person name="Peng M."/>
            <person name="de Vries R.P."/>
            <person name="Hilden K."/>
            <person name="Makela M.R."/>
            <person name="Grigoriev I."/>
            <person name="Riley R."/>
        </authorList>
    </citation>
    <scope>NUCLEOTIDE SEQUENCE [LARGE SCALE GENOMIC DNA]</scope>
    <source>
        <strain evidence="3 4">FBCC195</strain>
    </source>
</reference>
<dbReference type="STRING" id="98765.A0A2R6S3H5"/>
<dbReference type="Gene3D" id="3.20.20.380">
    <property type="entry name" value="Copper homeostasis (CutC) domain"/>
    <property type="match status" value="1"/>
</dbReference>
<dbReference type="GO" id="GO:0005507">
    <property type="term" value="F:copper ion binding"/>
    <property type="evidence" value="ECO:0007669"/>
    <property type="project" value="TreeGrafter"/>
</dbReference>
<evidence type="ECO:0000313" key="4">
    <source>
        <dbReference type="Proteomes" id="UP000186601"/>
    </source>
</evidence>
<dbReference type="OrthoDB" id="7392499at2759"/>
<organism evidence="3 4">
    <name type="scientific">Hermanssonia centrifuga</name>
    <dbReference type="NCBI Taxonomy" id="98765"/>
    <lineage>
        <taxon>Eukaryota</taxon>
        <taxon>Fungi</taxon>
        <taxon>Dikarya</taxon>
        <taxon>Basidiomycota</taxon>
        <taxon>Agaricomycotina</taxon>
        <taxon>Agaricomycetes</taxon>
        <taxon>Polyporales</taxon>
        <taxon>Meruliaceae</taxon>
        <taxon>Hermanssonia</taxon>
    </lineage>
</organism>
<dbReference type="AlphaFoldDB" id="A0A2R6S3H5"/>
<comment type="similarity">
    <text evidence="1">Belongs to the CutC family.</text>
</comment>
<dbReference type="Proteomes" id="UP000186601">
    <property type="component" value="Unassembled WGS sequence"/>
</dbReference>